<keyword evidence="4" id="KW-0677">Repeat</keyword>
<evidence type="ECO:0000313" key="11">
    <source>
        <dbReference type="EMBL" id="KAJ0388797.1"/>
    </source>
</evidence>
<evidence type="ECO:0000256" key="3">
    <source>
        <dbReference type="ARBA" id="ARBA00022692"/>
    </source>
</evidence>
<accession>A0AAD5LNV3</accession>
<evidence type="ECO:0000256" key="2">
    <source>
        <dbReference type="ARBA" id="ARBA00022448"/>
    </source>
</evidence>
<keyword evidence="7 9" id="KW-1133">Transmembrane helix</keyword>
<evidence type="ECO:0000256" key="9">
    <source>
        <dbReference type="SAM" id="Phobius"/>
    </source>
</evidence>
<evidence type="ECO:0000256" key="1">
    <source>
        <dbReference type="ARBA" id="ARBA00004127"/>
    </source>
</evidence>
<feature type="domain" description="ABC transmembrane type-1" evidence="10">
    <location>
        <begin position="1"/>
        <end position="87"/>
    </location>
</feature>
<keyword evidence="12" id="KW-1185">Reference proteome</keyword>
<dbReference type="PROSITE" id="PS50929">
    <property type="entry name" value="ABC_TM1F"/>
    <property type="match status" value="1"/>
</dbReference>
<dbReference type="GO" id="GO:0016020">
    <property type="term" value="C:membrane"/>
    <property type="evidence" value="ECO:0007669"/>
    <property type="project" value="InterPro"/>
</dbReference>
<reference evidence="11" key="1">
    <citation type="submission" date="2021-12" db="EMBL/GenBank/DDBJ databases">
        <title>Prjna785345.</title>
        <authorList>
            <person name="Rujirawat T."/>
            <person name="Krajaejun T."/>
        </authorList>
    </citation>
    <scope>NUCLEOTIDE SEQUENCE</scope>
    <source>
        <strain evidence="11">Pi057C3</strain>
    </source>
</reference>
<evidence type="ECO:0000256" key="5">
    <source>
        <dbReference type="ARBA" id="ARBA00022741"/>
    </source>
</evidence>
<dbReference type="SUPFAM" id="SSF90123">
    <property type="entry name" value="ABC transporter transmembrane region"/>
    <property type="match status" value="1"/>
</dbReference>
<feature type="transmembrane region" description="Helical" evidence="9">
    <location>
        <begin position="36"/>
        <end position="69"/>
    </location>
</feature>
<dbReference type="Proteomes" id="UP001209570">
    <property type="component" value="Unassembled WGS sequence"/>
</dbReference>
<dbReference type="EMBL" id="JAKCXM010006392">
    <property type="protein sequence ID" value="KAJ0388797.1"/>
    <property type="molecule type" value="Genomic_DNA"/>
</dbReference>
<evidence type="ECO:0000256" key="4">
    <source>
        <dbReference type="ARBA" id="ARBA00022737"/>
    </source>
</evidence>
<keyword evidence="2" id="KW-0813">Transport</keyword>
<name>A0AAD5LNV3_PYTIN</name>
<evidence type="ECO:0000313" key="12">
    <source>
        <dbReference type="Proteomes" id="UP001209570"/>
    </source>
</evidence>
<keyword evidence="6" id="KW-0067">ATP-binding</keyword>
<dbReference type="AlphaFoldDB" id="A0AAD5LNV3"/>
<comment type="subcellular location">
    <subcellularLocation>
        <location evidence="1">Endomembrane system</location>
        <topology evidence="1">Multi-pass membrane protein</topology>
    </subcellularLocation>
</comment>
<sequence>MTDRFRQRCEELLNHNGKFFFAFQASSRWFAMRTDWLVASIIGVVGVLAVATKSSLGASVAGLALTYAAQLTSSFQRMTNLITMTENIMTCFERIAYYDTLDEEGHM</sequence>
<evidence type="ECO:0000256" key="7">
    <source>
        <dbReference type="ARBA" id="ARBA00022989"/>
    </source>
</evidence>
<gene>
    <name evidence="11" type="ORF">P43SY_010923</name>
</gene>
<keyword evidence="3 9" id="KW-0812">Transmembrane</keyword>
<dbReference type="GO" id="GO:0005524">
    <property type="term" value="F:ATP binding"/>
    <property type="evidence" value="ECO:0007669"/>
    <property type="project" value="UniProtKB-KW"/>
</dbReference>
<dbReference type="Gene3D" id="1.20.1560.10">
    <property type="entry name" value="ABC transporter type 1, transmembrane domain"/>
    <property type="match status" value="1"/>
</dbReference>
<dbReference type="PANTHER" id="PTHR24223:SF443">
    <property type="entry name" value="MULTIDRUG-RESISTANCE LIKE PROTEIN 1, ISOFORM I"/>
    <property type="match status" value="1"/>
</dbReference>
<evidence type="ECO:0000259" key="10">
    <source>
        <dbReference type="PROSITE" id="PS50929"/>
    </source>
</evidence>
<dbReference type="InterPro" id="IPR011527">
    <property type="entry name" value="ABC1_TM_dom"/>
</dbReference>
<dbReference type="PANTHER" id="PTHR24223">
    <property type="entry name" value="ATP-BINDING CASSETTE SUB-FAMILY C"/>
    <property type="match status" value="1"/>
</dbReference>
<evidence type="ECO:0000256" key="8">
    <source>
        <dbReference type="ARBA" id="ARBA00023136"/>
    </source>
</evidence>
<dbReference type="GO" id="GO:0012505">
    <property type="term" value="C:endomembrane system"/>
    <property type="evidence" value="ECO:0007669"/>
    <property type="project" value="UniProtKB-SubCell"/>
</dbReference>
<dbReference type="InterPro" id="IPR036640">
    <property type="entry name" value="ABC1_TM_sf"/>
</dbReference>
<dbReference type="InterPro" id="IPR050173">
    <property type="entry name" value="ABC_transporter_C-like"/>
</dbReference>
<proteinExistence type="predicted"/>
<dbReference type="GO" id="GO:0140359">
    <property type="term" value="F:ABC-type transporter activity"/>
    <property type="evidence" value="ECO:0007669"/>
    <property type="project" value="InterPro"/>
</dbReference>
<comment type="caution">
    <text evidence="11">The sequence shown here is derived from an EMBL/GenBank/DDBJ whole genome shotgun (WGS) entry which is preliminary data.</text>
</comment>
<keyword evidence="8 9" id="KW-0472">Membrane</keyword>
<protein>
    <recommendedName>
        <fullName evidence="10">ABC transmembrane type-1 domain-containing protein</fullName>
    </recommendedName>
</protein>
<evidence type="ECO:0000256" key="6">
    <source>
        <dbReference type="ARBA" id="ARBA00022840"/>
    </source>
</evidence>
<keyword evidence="5" id="KW-0547">Nucleotide-binding</keyword>
<organism evidence="11 12">
    <name type="scientific">Pythium insidiosum</name>
    <name type="common">Pythiosis disease agent</name>
    <dbReference type="NCBI Taxonomy" id="114742"/>
    <lineage>
        <taxon>Eukaryota</taxon>
        <taxon>Sar</taxon>
        <taxon>Stramenopiles</taxon>
        <taxon>Oomycota</taxon>
        <taxon>Peronosporomycetes</taxon>
        <taxon>Pythiales</taxon>
        <taxon>Pythiaceae</taxon>
        <taxon>Pythium</taxon>
    </lineage>
</organism>